<organism evidence="2 3">
    <name type="scientific">Hufsiella ginkgonis</name>
    <dbReference type="NCBI Taxonomy" id="2695274"/>
    <lineage>
        <taxon>Bacteria</taxon>
        <taxon>Pseudomonadati</taxon>
        <taxon>Bacteroidota</taxon>
        <taxon>Sphingobacteriia</taxon>
        <taxon>Sphingobacteriales</taxon>
        <taxon>Sphingobacteriaceae</taxon>
        <taxon>Hufsiella</taxon>
    </lineage>
</organism>
<evidence type="ECO:0000313" key="2">
    <source>
        <dbReference type="EMBL" id="MXV16829.1"/>
    </source>
</evidence>
<feature type="compositionally biased region" description="Polar residues" evidence="1">
    <location>
        <begin position="1"/>
        <end position="10"/>
    </location>
</feature>
<name>A0A7K1Y1D0_9SPHI</name>
<dbReference type="EMBL" id="WVHS01000003">
    <property type="protein sequence ID" value="MXV16829.1"/>
    <property type="molecule type" value="Genomic_DNA"/>
</dbReference>
<proteinExistence type="predicted"/>
<evidence type="ECO:0000313" key="3">
    <source>
        <dbReference type="Proteomes" id="UP000451233"/>
    </source>
</evidence>
<protein>
    <submittedName>
        <fullName evidence="2">Uncharacterized protein</fullName>
    </submittedName>
</protein>
<feature type="region of interest" description="Disordered" evidence="1">
    <location>
        <begin position="1"/>
        <end position="47"/>
    </location>
</feature>
<evidence type="ECO:0000256" key="1">
    <source>
        <dbReference type="SAM" id="MobiDB-lite"/>
    </source>
</evidence>
<dbReference type="Proteomes" id="UP000451233">
    <property type="component" value="Unassembled WGS sequence"/>
</dbReference>
<gene>
    <name evidence="2" type="ORF">GS398_16120</name>
</gene>
<keyword evidence="3" id="KW-1185">Reference proteome</keyword>
<comment type="caution">
    <text evidence="2">The sequence shown here is derived from an EMBL/GenBank/DDBJ whole genome shotgun (WGS) entry which is preliminary data.</text>
</comment>
<reference evidence="2 3" key="1">
    <citation type="submission" date="2019-11" db="EMBL/GenBank/DDBJ databases">
        <title>Pedobacter sp. HMF7056 Genome sequencing and assembly.</title>
        <authorList>
            <person name="Kang H."/>
            <person name="Kim H."/>
            <person name="Joh K."/>
        </authorList>
    </citation>
    <scope>NUCLEOTIDE SEQUENCE [LARGE SCALE GENOMIC DNA]</scope>
    <source>
        <strain evidence="2 3">HMF7056</strain>
    </source>
</reference>
<dbReference type="AlphaFoldDB" id="A0A7K1Y1D0"/>
<accession>A0A7K1Y1D0</accession>
<sequence>MSYQNFQMLSATIPDQDFDTETDEQDKSSELNEQISKKTKKRAKATSKNTVIAEDFEKLLKGI</sequence>
<dbReference type="RefSeq" id="WP_160907801.1">
    <property type="nucleotide sequence ID" value="NZ_WVHS01000003.1"/>
</dbReference>